<evidence type="ECO:0000313" key="1">
    <source>
        <dbReference type="EMBL" id="AHB68428.1"/>
    </source>
</evidence>
<sequence length="67" mass="7576">MFYLGIRKSDNSVITLKGKSLLDDQGKVIGSEYNNADVKYTVQYEPLRLTVNQGNKILVNQPGEWSK</sequence>
<evidence type="ECO:0000313" key="2">
    <source>
        <dbReference type="Proteomes" id="UP000018545"/>
    </source>
</evidence>
<protein>
    <submittedName>
        <fullName evidence="1">Uncharacterized protein</fullName>
    </submittedName>
</protein>
<gene>
    <name evidence="1" type="ORF">P262_00097</name>
</gene>
<dbReference type="Proteomes" id="UP000018545">
    <property type="component" value="Chromosome"/>
</dbReference>
<dbReference type="KEGG" id="csi:P262_00097"/>
<proteinExistence type="predicted"/>
<dbReference type="HOGENOM" id="CLU_2805233_0_0_6"/>
<dbReference type="AlphaFoldDB" id="V5TTI1"/>
<name>V5TTI1_9ENTR</name>
<accession>V5TTI1</accession>
<reference evidence="1 2" key="1">
    <citation type="journal article" date="2014" name="Genome Announc.">
        <title>Complete Genome Sequence of Cronobacter sakazakii Strain CMCC 45402.</title>
        <authorList>
            <person name="Zhao Z."/>
            <person name="Wang L."/>
            <person name="Wang B."/>
            <person name="Liang H."/>
            <person name="Ye Q."/>
            <person name="Zeng M."/>
        </authorList>
    </citation>
    <scope>NUCLEOTIDE SEQUENCE [LARGE SCALE GENOMIC DNA]</scope>
    <source>
        <strain evidence="2">45402</strain>
    </source>
</reference>
<organism evidence="1 2">
    <name type="scientific">Cronobacter malonaticus</name>
    <dbReference type="NCBI Taxonomy" id="413503"/>
    <lineage>
        <taxon>Bacteria</taxon>
        <taxon>Pseudomonadati</taxon>
        <taxon>Pseudomonadota</taxon>
        <taxon>Gammaproteobacteria</taxon>
        <taxon>Enterobacterales</taxon>
        <taxon>Enterobacteriaceae</taxon>
        <taxon>Cronobacter</taxon>
    </lineage>
</organism>
<dbReference type="EMBL" id="CP006731">
    <property type="protein sequence ID" value="AHB68428.1"/>
    <property type="molecule type" value="Genomic_DNA"/>
</dbReference>